<dbReference type="PANTHER" id="PTHR12919">
    <property type="entry name" value="30S RIBOSOMAL PROTEIN S16"/>
    <property type="match status" value="1"/>
</dbReference>
<keyword evidence="2 3" id="KW-0687">Ribonucleoprotein</keyword>
<dbReference type="EMBL" id="MHOX01000034">
    <property type="protein sequence ID" value="OGZ70162.1"/>
    <property type="molecule type" value="Genomic_DNA"/>
</dbReference>
<dbReference type="GO" id="GO:0015935">
    <property type="term" value="C:small ribosomal subunit"/>
    <property type="evidence" value="ECO:0007669"/>
    <property type="project" value="TreeGrafter"/>
</dbReference>
<evidence type="ECO:0000256" key="2">
    <source>
        <dbReference type="ARBA" id="ARBA00023274"/>
    </source>
</evidence>
<evidence type="ECO:0000313" key="5">
    <source>
        <dbReference type="EMBL" id="OGZ70162.1"/>
    </source>
</evidence>
<comment type="caution">
    <text evidence="5">The sequence shown here is derived from an EMBL/GenBank/DDBJ whole genome shotgun (WGS) entry which is preliminary data.</text>
</comment>
<dbReference type="PANTHER" id="PTHR12919:SF20">
    <property type="entry name" value="SMALL RIBOSOMAL SUBUNIT PROTEIN BS16M"/>
    <property type="match status" value="1"/>
</dbReference>
<name>A0A1G2I5R1_9BACT</name>
<dbReference type="Proteomes" id="UP000176308">
    <property type="component" value="Unassembled WGS sequence"/>
</dbReference>
<dbReference type="InterPro" id="IPR023803">
    <property type="entry name" value="Ribosomal_bS16_dom_sf"/>
</dbReference>
<organism evidence="5 6">
    <name type="scientific">Candidatus Staskawiczbacteria bacterium RIFCSPLOWO2_01_FULL_33_9</name>
    <dbReference type="NCBI Taxonomy" id="1802211"/>
    <lineage>
        <taxon>Bacteria</taxon>
        <taxon>Candidatus Staskawicziibacteriota</taxon>
    </lineage>
</organism>
<keyword evidence="1 3" id="KW-0689">Ribosomal protein</keyword>
<reference evidence="5 6" key="1">
    <citation type="journal article" date="2016" name="Nat. Commun.">
        <title>Thousands of microbial genomes shed light on interconnected biogeochemical processes in an aquifer system.</title>
        <authorList>
            <person name="Anantharaman K."/>
            <person name="Brown C.T."/>
            <person name="Hug L.A."/>
            <person name="Sharon I."/>
            <person name="Castelle C.J."/>
            <person name="Probst A.J."/>
            <person name="Thomas B.C."/>
            <person name="Singh A."/>
            <person name="Wilkins M.J."/>
            <person name="Karaoz U."/>
            <person name="Brodie E.L."/>
            <person name="Williams K.H."/>
            <person name="Hubbard S.S."/>
            <person name="Banfield J.F."/>
        </authorList>
    </citation>
    <scope>NUCLEOTIDE SEQUENCE [LARGE SCALE GENOMIC DNA]</scope>
</reference>
<dbReference type="HAMAP" id="MF_00385">
    <property type="entry name" value="Ribosomal_bS16"/>
    <property type="match status" value="1"/>
</dbReference>
<dbReference type="InterPro" id="IPR020592">
    <property type="entry name" value="Ribosomal_bS16_CS"/>
</dbReference>
<evidence type="ECO:0000313" key="6">
    <source>
        <dbReference type="Proteomes" id="UP000176308"/>
    </source>
</evidence>
<dbReference type="GO" id="GO:0005737">
    <property type="term" value="C:cytoplasm"/>
    <property type="evidence" value="ECO:0007669"/>
    <property type="project" value="UniProtKB-ARBA"/>
</dbReference>
<evidence type="ECO:0000256" key="1">
    <source>
        <dbReference type="ARBA" id="ARBA00022980"/>
    </source>
</evidence>
<proteinExistence type="inferred from homology"/>
<evidence type="ECO:0000256" key="3">
    <source>
        <dbReference type="HAMAP-Rule" id="MF_00385"/>
    </source>
</evidence>
<dbReference type="SUPFAM" id="SSF54565">
    <property type="entry name" value="Ribosomal protein S16"/>
    <property type="match status" value="1"/>
</dbReference>
<evidence type="ECO:0000256" key="4">
    <source>
        <dbReference type="SAM" id="MobiDB-lite"/>
    </source>
</evidence>
<feature type="region of interest" description="Disordered" evidence="4">
    <location>
        <begin position="99"/>
        <end position="136"/>
    </location>
</feature>
<dbReference type="Pfam" id="PF00886">
    <property type="entry name" value="Ribosomal_S16"/>
    <property type="match status" value="1"/>
</dbReference>
<dbReference type="GO" id="GO:0006412">
    <property type="term" value="P:translation"/>
    <property type="evidence" value="ECO:0007669"/>
    <property type="project" value="UniProtKB-UniRule"/>
</dbReference>
<dbReference type="PROSITE" id="PS00732">
    <property type="entry name" value="RIBOSOMAL_S16"/>
    <property type="match status" value="1"/>
</dbReference>
<dbReference type="GO" id="GO:0003735">
    <property type="term" value="F:structural constituent of ribosome"/>
    <property type="evidence" value="ECO:0007669"/>
    <property type="project" value="InterPro"/>
</dbReference>
<dbReference type="NCBIfam" id="TIGR00002">
    <property type="entry name" value="S16"/>
    <property type="match status" value="1"/>
</dbReference>
<dbReference type="InterPro" id="IPR000307">
    <property type="entry name" value="Ribosomal_bS16"/>
</dbReference>
<dbReference type="Gene3D" id="3.30.1320.10">
    <property type="match status" value="1"/>
</dbReference>
<sequence length="136" mass="15175">MLVIRLTRKGKKNQPFFRVVVIDKRRSTKGGRAVEVLGYVDPLTKKRSLEKERILYWISKGAQPSATMNNLLIQEKIIEGVKIHVSKLKKSKLAKMAAEKSAKIATETPSAPVSEPAPETVPVVEEQKPVLDNTTQ</sequence>
<comment type="similarity">
    <text evidence="3">Belongs to the bacterial ribosomal protein bS16 family.</text>
</comment>
<gene>
    <name evidence="3" type="primary">rpsP</name>
    <name evidence="5" type="ORF">A2904_00195</name>
</gene>
<protein>
    <recommendedName>
        <fullName evidence="3">Small ribosomal subunit protein bS16</fullName>
    </recommendedName>
</protein>
<accession>A0A1G2I5R1</accession>
<dbReference type="AlphaFoldDB" id="A0A1G2I5R1"/>
<feature type="compositionally biased region" description="Low complexity" evidence="4">
    <location>
        <begin position="112"/>
        <end position="124"/>
    </location>
</feature>